<dbReference type="Proteomes" id="UP000789405">
    <property type="component" value="Unassembled WGS sequence"/>
</dbReference>
<proteinExistence type="predicted"/>
<keyword evidence="2" id="KW-1185">Reference proteome</keyword>
<evidence type="ECO:0000313" key="1">
    <source>
        <dbReference type="EMBL" id="CAG8802457.1"/>
    </source>
</evidence>
<dbReference type="OrthoDB" id="5410741at2759"/>
<reference evidence="1" key="1">
    <citation type="submission" date="2021-06" db="EMBL/GenBank/DDBJ databases">
        <authorList>
            <person name="Kallberg Y."/>
            <person name="Tangrot J."/>
            <person name="Rosling A."/>
        </authorList>
    </citation>
    <scope>NUCLEOTIDE SEQUENCE</scope>
    <source>
        <strain evidence="1">MA453B</strain>
    </source>
</reference>
<dbReference type="AlphaFoldDB" id="A0A9N9P9M5"/>
<accession>A0A9N9P9M5</accession>
<feature type="non-terminal residue" evidence="1">
    <location>
        <position position="1"/>
    </location>
</feature>
<organism evidence="1 2">
    <name type="scientific">Dentiscutata erythropus</name>
    <dbReference type="NCBI Taxonomy" id="1348616"/>
    <lineage>
        <taxon>Eukaryota</taxon>
        <taxon>Fungi</taxon>
        <taxon>Fungi incertae sedis</taxon>
        <taxon>Mucoromycota</taxon>
        <taxon>Glomeromycotina</taxon>
        <taxon>Glomeromycetes</taxon>
        <taxon>Diversisporales</taxon>
        <taxon>Gigasporaceae</taxon>
        <taxon>Dentiscutata</taxon>
    </lineage>
</organism>
<evidence type="ECO:0000313" key="2">
    <source>
        <dbReference type="Proteomes" id="UP000789405"/>
    </source>
</evidence>
<dbReference type="InterPro" id="IPR036397">
    <property type="entry name" value="RNaseH_sf"/>
</dbReference>
<dbReference type="GO" id="GO:0003676">
    <property type="term" value="F:nucleic acid binding"/>
    <property type="evidence" value="ECO:0007669"/>
    <property type="project" value="InterPro"/>
</dbReference>
<sequence>VLALLSVSMAVSYHRTLIHYAISKLQDQFPNNNRIFQHDGVSSLYSPYLNSIENLWSEIEAKLQKRRLRPGNLNELERMIKEE</sequence>
<comment type="caution">
    <text evidence="1">The sequence shown here is derived from an EMBL/GenBank/DDBJ whole genome shotgun (WGS) entry which is preliminary data.</text>
</comment>
<gene>
    <name evidence="1" type="ORF">DERYTH_LOCUS23683</name>
</gene>
<name>A0A9N9P9M5_9GLOM</name>
<dbReference type="EMBL" id="CAJVPY010036939">
    <property type="protein sequence ID" value="CAG8802457.1"/>
    <property type="molecule type" value="Genomic_DNA"/>
</dbReference>
<dbReference type="Gene3D" id="3.30.420.10">
    <property type="entry name" value="Ribonuclease H-like superfamily/Ribonuclease H"/>
    <property type="match status" value="1"/>
</dbReference>
<protein>
    <submittedName>
        <fullName evidence="1">21069_t:CDS:1</fullName>
    </submittedName>
</protein>